<dbReference type="EMBL" id="CM042891">
    <property type="protein sequence ID" value="KAI4304522.1"/>
    <property type="molecule type" value="Genomic_DNA"/>
</dbReference>
<keyword evidence="2" id="KW-1185">Reference proteome</keyword>
<comment type="caution">
    <text evidence="1">The sequence shown here is derived from an EMBL/GenBank/DDBJ whole genome shotgun (WGS) entry which is preliminary data.</text>
</comment>
<gene>
    <name evidence="1" type="ORF">MLD38_040018</name>
</gene>
<accession>A0ACB9L561</accession>
<evidence type="ECO:0000313" key="1">
    <source>
        <dbReference type="EMBL" id="KAI4304522.1"/>
    </source>
</evidence>
<sequence length="836" mass="95443">MENTHHYALAAAAGFVWNEGASELIRQLASQLGIVGRRCAFFKDGATEFRENILALLPLIEAIKYSGAELPEKRQVELDRLSRLLRDGVELTHKLLASKGWHHIYEKLRLQRQMDNIEREICRFIRFLPVYIMADVQQMRAEMAERFDSYERSKQRTEQSLWDVRFGTGAYVAEAVRIQQEAEAEWGGGEGVIVALENGKRIVREMLIGRDDQHIVGIHGIGGSGKTTLAREVIRDAQVKAHFSDRILFLTVSQSPNMDVLKARIKSFFMGLNGYASYEQLAQWTLHHNLPDEQPRLIVLDDVWTDQALRQLEFRIPGCKTLVVSRFNFYTIYSLKYEMEILSEGDAMAVFCQSAFGQRAIRPGFNETLVKQVVSECEGLPLALKVIGASLRDQEEIYWKSAKARLSKGEPISDTHRSLLSERMAISVDYLQPNVRECFLDLGAFPEDMKIPLDILVRIWVETRGIDEEEAYAIVADLSNKNLLTLVQDARAGDSYSSCFEISITQHDVLRDLAIQLSNQGEINARKRLVMPRRERKLPGDWDRNSERPFQAQIVSVHTEQMEEMDWQQMDFPKAEVLIINFSAEDYFLPPFIDNMPNLRALIVINHGTTNAVLRNFSVFSNLANLQSLWLEKICVPQLTDMTIPLCNMKKICIVLCKINNSLDPSRVDIPQIFPGLVDLTIDHCDDLFQLPSGICGLSRVRNLSITNCHSLQKLPADLDRLSNLEILRVYACPNLKSLPQSVCELSSLKYLDISQCVNLTQLPEGISRMTSLEKIDMRECPQVMHLPMSFRSMKSLRNVICDEEVTWGWKEVAKDVPNLNIKIAEKCFTLDWLDE</sequence>
<dbReference type="Proteomes" id="UP001057402">
    <property type="component" value="Chromosome 12"/>
</dbReference>
<evidence type="ECO:0000313" key="2">
    <source>
        <dbReference type="Proteomes" id="UP001057402"/>
    </source>
</evidence>
<proteinExistence type="predicted"/>
<reference evidence="2" key="1">
    <citation type="journal article" date="2023" name="Front. Plant Sci.">
        <title>Chromosomal-level genome assembly of Melastoma candidum provides insights into trichome evolution.</title>
        <authorList>
            <person name="Zhong Y."/>
            <person name="Wu W."/>
            <person name="Sun C."/>
            <person name="Zou P."/>
            <person name="Liu Y."/>
            <person name="Dai S."/>
            <person name="Zhou R."/>
        </authorList>
    </citation>
    <scope>NUCLEOTIDE SEQUENCE [LARGE SCALE GENOMIC DNA]</scope>
</reference>
<name>A0ACB9L561_9MYRT</name>
<organism evidence="1 2">
    <name type="scientific">Melastoma candidum</name>
    <dbReference type="NCBI Taxonomy" id="119954"/>
    <lineage>
        <taxon>Eukaryota</taxon>
        <taxon>Viridiplantae</taxon>
        <taxon>Streptophyta</taxon>
        <taxon>Embryophyta</taxon>
        <taxon>Tracheophyta</taxon>
        <taxon>Spermatophyta</taxon>
        <taxon>Magnoliopsida</taxon>
        <taxon>eudicotyledons</taxon>
        <taxon>Gunneridae</taxon>
        <taxon>Pentapetalae</taxon>
        <taxon>rosids</taxon>
        <taxon>malvids</taxon>
        <taxon>Myrtales</taxon>
        <taxon>Melastomataceae</taxon>
        <taxon>Melastomatoideae</taxon>
        <taxon>Melastomateae</taxon>
        <taxon>Melastoma</taxon>
    </lineage>
</organism>
<protein>
    <submittedName>
        <fullName evidence="1">Uncharacterized protein</fullName>
    </submittedName>
</protein>